<dbReference type="RefSeq" id="WP_136338183.1">
    <property type="nucleotide sequence ID" value="NZ_SSMD01000002.1"/>
</dbReference>
<accession>A0A4S3MC31</accession>
<name>A0A4S3MC31_9RHOB</name>
<dbReference type="AlphaFoldDB" id="A0A4S3MC31"/>
<dbReference type="OrthoDB" id="1263265at2"/>
<gene>
    <name evidence="1" type="ORF">E7681_05030</name>
</gene>
<keyword evidence="2" id="KW-1185">Reference proteome</keyword>
<dbReference type="Gene3D" id="6.10.280.50">
    <property type="match status" value="1"/>
</dbReference>
<evidence type="ECO:0000313" key="1">
    <source>
        <dbReference type="EMBL" id="THD75821.1"/>
    </source>
</evidence>
<dbReference type="Pfam" id="PF04325">
    <property type="entry name" value="DUF465"/>
    <property type="match status" value="1"/>
</dbReference>
<proteinExistence type="predicted"/>
<reference evidence="1 2" key="1">
    <citation type="submission" date="2019-04" db="EMBL/GenBank/DDBJ databases">
        <title>Draft genome sequence of Youngimonas vesicularis.</title>
        <authorList>
            <person name="Hameed A."/>
        </authorList>
    </citation>
    <scope>NUCLEOTIDE SEQUENCE [LARGE SCALE GENOMIC DNA]</scope>
    <source>
        <strain evidence="1 2">CC-AMW-E</strain>
    </source>
</reference>
<protein>
    <submittedName>
        <fullName evidence="1">DUF465 domain-containing protein</fullName>
    </submittedName>
</protein>
<organism evidence="1 2">
    <name type="scientific">Thalassobius vesicularis</name>
    <dbReference type="NCBI Taxonomy" id="1294297"/>
    <lineage>
        <taxon>Bacteria</taxon>
        <taxon>Pseudomonadati</taxon>
        <taxon>Pseudomonadota</taxon>
        <taxon>Alphaproteobacteria</taxon>
        <taxon>Rhodobacterales</taxon>
        <taxon>Roseobacteraceae</taxon>
        <taxon>Thalassovita</taxon>
    </lineage>
</organism>
<evidence type="ECO:0000313" key="2">
    <source>
        <dbReference type="Proteomes" id="UP000306113"/>
    </source>
</evidence>
<dbReference type="Proteomes" id="UP000306113">
    <property type="component" value="Unassembled WGS sequence"/>
</dbReference>
<dbReference type="InterPro" id="IPR007420">
    <property type="entry name" value="DUF465"/>
</dbReference>
<comment type="caution">
    <text evidence="1">The sequence shown here is derived from an EMBL/GenBank/DDBJ whole genome shotgun (WGS) entry which is preliminary data.</text>
</comment>
<dbReference type="EMBL" id="SSMD01000002">
    <property type="protein sequence ID" value="THD75821.1"/>
    <property type="molecule type" value="Genomic_DNA"/>
</dbReference>
<sequence length="78" mass="8879">MSNTPHELHDEFPGQAAKISELKQSNAHFAKLAEEYHEVNRAVHRAETNVEPMEALAETDLRKRRATLKDEIWGLLSA</sequence>
<dbReference type="InterPro" id="IPR038444">
    <property type="entry name" value="DUF465_sf"/>
</dbReference>